<keyword evidence="2" id="KW-1185">Reference proteome</keyword>
<name>A0A836CB21_9STRA</name>
<dbReference type="PANTHER" id="PTHR36978">
    <property type="entry name" value="P-LOOP CONTAINING NUCLEOTIDE TRIPHOSPHATE HYDROLASE"/>
    <property type="match status" value="1"/>
</dbReference>
<organism evidence="1 2">
    <name type="scientific">Tribonema minus</name>
    <dbReference type="NCBI Taxonomy" id="303371"/>
    <lineage>
        <taxon>Eukaryota</taxon>
        <taxon>Sar</taxon>
        <taxon>Stramenopiles</taxon>
        <taxon>Ochrophyta</taxon>
        <taxon>PX clade</taxon>
        <taxon>Xanthophyceae</taxon>
        <taxon>Tribonematales</taxon>
        <taxon>Tribonemataceae</taxon>
        <taxon>Tribonema</taxon>
    </lineage>
</organism>
<dbReference type="Gene3D" id="3.40.50.300">
    <property type="entry name" value="P-loop containing nucleotide triphosphate hydrolases"/>
    <property type="match status" value="1"/>
</dbReference>
<sequence length="273" mass="30292">MEPEDVADLTLEDMLVGCGRCEADYVRKLFGLEPHVAKTAQRAVCLEPPPESQVSQKPLIIGAGPGTTATRSVSKAVNLLGLRVVHYGAGFERDGTPYPPGVSNACSNWDKNLALFGVNDMYDMLLLNATTVTACHDAFDAFNLRLYDDLDAVFDSPVHHVTYRLLQLYPNAKLIFTHRDPDVWVEKRVAHQMAMPAVQQPCGMILEHLTNEQNVAAYNANLELLECIMPAERMLMVNVWAQPGREIFESLADFLQRPVPPEECAFPGKLAQL</sequence>
<proteinExistence type="predicted"/>
<accession>A0A836CB21</accession>
<protein>
    <recommendedName>
        <fullName evidence="3">Sulfotransferase</fullName>
    </recommendedName>
</protein>
<dbReference type="EMBL" id="JAFCMP010000522">
    <property type="protein sequence ID" value="KAG5177776.1"/>
    <property type="molecule type" value="Genomic_DNA"/>
</dbReference>
<dbReference type="SUPFAM" id="SSF52540">
    <property type="entry name" value="P-loop containing nucleoside triphosphate hydrolases"/>
    <property type="match status" value="1"/>
</dbReference>
<dbReference type="OrthoDB" id="408152at2759"/>
<gene>
    <name evidence="1" type="ORF">JKP88DRAFT_281758</name>
</gene>
<dbReference type="InterPro" id="IPR040632">
    <property type="entry name" value="Sulfotransfer_4"/>
</dbReference>
<dbReference type="InterPro" id="IPR027417">
    <property type="entry name" value="P-loop_NTPase"/>
</dbReference>
<dbReference type="AlphaFoldDB" id="A0A836CB21"/>
<comment type="caution">
    <text evidence="1">The sequence shown here is derived from an EMBL/GenBank/DDBJ whole genome shotgun (WGS) entry which is preliminary data.</text>
</comment>
<evidence type="ECO:0000313" key="2">
    <source>
        <dbReference type="Proteomes" id="UP000664859"/>
    </source>
</evidence>
<evidence type="ECO:0008006" key="3">
    <source>
        <dbReference type="Google" id="ProtNLM"/>
    </source>
</evidence>
<dbReference type="Pfam" id="PF17784">
    <property type="entry name" value="Sulfotransfer_4"/>
    <property type="match status" value="1"/>
</dbReference>
<evidence type="ECO:0000313" key="1">
    <source>
        <dbReference type="EMBL" id="KAG5177776.1"/>
    </source>
</evidence>
<dbReference type="PANTHER" id="PTHR36978:SF4">
    <property type="entry name" value="P-LOOP CONTAINING NUCLEOSIDE TRIPHOSPHATE HYDROLASE PROTEIN"/>
    <property type="match status" value="1"/>
</dbReference>
<dbReference type="Proteomes" id="UP000664859">
    <property type="component" value="Unassembled WGS sequence"/>
</dbReference>
<reference evidence="1" key="1">
    <citation type="submission" date="2021-02" db="EMBL/GenBank/DDBJ databases">
        <title>First Annotated Genome of the Yellow-green Alga Tribonema minus.</title>
        <authorList>
            <person name="Mahan K.M."/>
        </authorList>
    </citation>
    <scope>NUCLEOTIDE SEQUENCE</scope>
    <source>
        <strain evidence="1">UTEX B ZZ1240</strain>
    </source>
</reference>